<comment type="caution">
    <text evidence="2">The sequence shown here is derived from an EMBL/GenBank/DDBJ whole genome shotgun (WGS) entry which is preliminary data.</text>
</comment>
<dbReference type="RefSeq" id="WP_121367874.1">
    <property type="nucleotide sequence ID" value="NZ_RBKS01000001.1"/>
</dbReference>
<organism evidence="2 3">
    <name type="scientific">Frondihabitans australicus</name>
    <dbReference type="NCBI Taxonomy" id="386892"/>
    <lineage>
        <taxon>Bacteria</taxon>
        <taxon>Bacillati</taxon>
        <taxon>Actinomycetota</taxon>
        <taxon>Actinomycetes</taxon>
        <taxon>Micrococcales</taxon>
        <taxon>Microbacteriaceae</taxon>
        <taxon>Frondihabitans</taxon>
    </lineage>
</organism>
<dbReference type="AlphaFoldDB" id="A0A495IAL1"/>
<keyword evidence="3" id="KW-1185">Reference proteome</keyword>
<evidence type="ECO:0000313" key="3">
    <source>
        <dbReference type="Proteomes" id="UP000280008"/>
    </source>
</evidence>
<protein>
    <submittedName>
        <fullName evidence="2">Uncharacterized protein</fullName>
    </submittedName>
</protein>
<gene>
    <name evidence="2" type="ORF">C8E83_0034</name>
</gene>
<feature type="transmembrane region" description="Helical" evidence="1">
    <location>
        <begin position="70"/>
        <end position="91"/>
    </location>
</feature>
<sequence length="96" mass="9720">MFLGVDWGVFVVVFLVALAATAAVVVLYSVGLRLLSNGETEETVATLGAGAAAGKGHATSAAGRPAGRTFGGWACIGVAGLAVLYALYLLIPQFHQ</sequence>
<name>A0A495IAL1_9MICO</name>
<keyword evidence="1" id="KW-0472">Membrane</keyword>
<feature type="transmembrane region" description="Helical" evidence="1">
    <location>
        <begin position="7"/>
        <end position="30"/>
    </location>
</feature>
<accession>A0A495IAL1</accession>
<keyword evidence="1" id="KW-1133">Transmembrane helix</keyword>
<dbReference type="Proteomes" id="UP000280008">
    <property type="component" value="Unassembled WGS sequence"/>
</dbReference>
<evidence type="ECO:0000256" key="1">
    <source>
        <dbReference type="SAM" id="Phobius"/>
    </source>
</evidence>
<evidence type="ECO:0000313" key="2">
    <source>
        <dbReference type="EMBL" id="RKR72952.1"/>
    </source>
</evidence>
<dbReference type="EMBL" id="RBKS01000001">
    <property type="protein sequence ID" value="RKR72952.1"/>
    <property type="molecule type" value="Genomic_DNA"/>
</dbReference>
<proteinExistence type="predicted"/>
<keyword evidence="1" id="KW-0812">Transmembrane</keyword>
<reference evidence="2 3" key="1">
    <citation type="submission" date="2018-10" db="EMBL/GenBank/DDBJ databases">
        <title>Sequencing the genomes of 1000 actinobacteria strains.</title>
        <authorList>
            <person name="Klenk H.-P."/>
        </authorList>
    </citation>
    <scope>NUCLEOTIDE SEQUENCE [LARGE SCALE GENOMIC DNA]</scope>
    <source>
        <strain evidence="2 3">DSM 17894</strain>
    </source>
</reference>